<dbReference type="RefSeq" id="WP_183311142.1">
    <property type="nucleotide sequence ID" value="NZ_JACIEW010000004.1"/>
</dbReference>
<dbReference type="GO" id="GO:0001510">
    <property type="term" value="P:RNA methylation"/>
    <property type="evidence" value="ECO:0007669"/>
    <property type="project" value="InterPro"/>
</dbReference>
<dbReference type="SUPFAM" id="SSF53335">
    <property type="entry name" value="S-adenosyl-L-methionine-dependent methyltransferases"/>
    <property type="match status" value="1"/>
</dbReference>
<evidence type="ECO:0000313" key="8">
    <source>
        <dbReference type="Proteomes" id="UP000547011"/>
    </source>
</evidence>
<comment type="similarity">
    <text evidence="5">Belongs to the class I-like SAM-binding methyltransferase superfamily. RsmB/NOP family.</text>
</comment>
<reference evidence="7 8" key="1">
    <citation type="submission" date="2020-08" db="EMBL/GenBank/DDBJ databases">
        <title>Genomic Encyclopedia of Type Strains, Phase IV (KMG-IV): sequencing the most valuable type-strain genomes for metagenomic binning, comparative biology and taxonomic classification.</title>
        <authorList>
            <person name="Goeker M."/>
        </authorList>
    </citation>
    <scope>NUCLEOTIDE SEQUENCE [LARGE SCALE GENOMIC DNA]</scope>
    <source>
        <strain evidence="7 8">DSM 23447</strain>
    </source>
</reference>
<dbReference type="GO" id="GO:0003723">
    <property type="term" value="F:RNA binding"/>
    <property type="evidence" value="ECO:0007669"/>
    <property type="project" value="UniProtKB-UniRule"/>
</dbReference>
<evidence type="ECO:0000313" key="7">
    <source>
        <dbReference type="EMBL" id="MBB4052439.1"/>
    </source>
</evidence>
<dbReference type="InterPro" id="IPR001678">
    <property type="entry name" value="MeTrfase_RsmB-F_NOP2_dom"/>
</dbReference>
<feature type="binding site" evidence="5">
    <location>
        <begin position="237"/>
        <end position="243"/>
    </location>
    <ligand>
        <name>S-adenosyl-L-methionine</name>
        <dbReference type="ChEBI" id="CHEBI:59789"/>
    </ligand>
</feature>
<dbReference type="EMBL" id="JACIEW010000004">
    <property type="protein sequence ID" value="MBB4052439.1"/>
    <property type="molecule type" value="Genomic_DNA"/>
</dbReference>
<dbReference type="PANTHER" id="PTHR22807">
    <property type="entry name" value="NOP2 YEAST -RELATED NOL1/NOP2/FMU SUN DOMAIN-CONTAINING"/>
    <property type="match status" value="1"/>
</dbReference>
<evidence type="ECO:0000256" key="1">
    <source>
        <dbReference type="ARBA" id="ARBA00022603"/>
    </source>
</evidence>
<evidence type="ECO:0000256" key="5">
    <source>
        <dbReference type="PROSITE-ProRule" id="PRU01023"/>
    </source>
</evidence>
<feature type="binding site" evidence="5">
    <location>
        <position position="300"/>
    </location>
    <ligand>
        <name>S-adenosyl-L-methionine</name>
        <dbReference type="ChEBI" id="CHEBI:59789"/>
    </ligand>
</feature>
<comment type="caution">
    <text evidence="7">The sequence shown here is derived from an EMBL/GenBank/DDBJ whole genome shotgun (WGS) entry which is preliminary data.</text>
</comment>
<keyword evidence="2 5" id="KW-0808">Transferase</keyword>
<dbReference type="InterPro" id="IPR029063">
    <property type="entry name" value="SAM-dependent_MTases_sf"/>
</dbReference>
<proteinExistence type="inferred from homology"/>
<evidence type="ECO:0000256" key="2">
    <source>
        <dbReference type="ARBA" id="ARBA00022679"/>
    </source>
</evidence>
<sequence>MKLRLAAAQRLKTVLAGEHFTPLGANDLADGRDRALANRLITTALRRQGQINVMLADLLEKGLPARSGSFEAVLRLSLAQLVFLPDLGAHSALFLAVEAVKRDAKARHLSGLMNAVLRRAQANSARYGLMDDALLLPEHFTTGWTAAYGSNAVAQFATTLTEGAPLDLTLRDNDPVLIEALGAEPLIADSVRLEHRDRPVEALPGYDEGRWWVQDAASAIPARLMGLEAGRSVLDLCAAPGGKTAQLIKAGYKVTALDSDGTRLQRLKQNMGRLGYAPIVVEADAANYDPASPFDGILLDAPCSATGTFRRHPEVLWNRTARDISGRVTLQQALLTNAFRCLAPGGTLLYCVCSLEAAEGEQQVSWALDALPGLELWPIAAGEMKGLEQALTPEGFVRTHPAMSPGSGNAGMDGFFVARFKRTR</sequence>
<dbReference type="InterPro" id="IPR023267">
    <property type="entry name" value="RCMT"/>
</dbReference>
<dbReference type="SUPFAM" id="SSF48013">
    <property type="entry name" value="NusB-like"/>
    <property type="match status" value="1"/>
</dbReference>
<dbReference type="Proteomes" id="UP000547011">
    <property type="component" value="Unassembled WGS sequence"/>
</dbReference>
<dbReference type="GO" id="GO:0006355">
    <property type="term" value="P:regulation of DNA-templated transcription"/>
    <property type="evidence" value="ECO:0007669"/>
    <property type="project" value="InterPro"/>
</dbReference>
<dbReference type="PRINTS" id="PR02008">
    <property type="entry name" value="RCMTFAMILY"/>
</dbReference>
<feature type="domain" description="SAM-dependent MTase RsmB/NOP-type" evidence="6">
    <location>
        <begin position="144"/>
        <end position="423"/>
    </location>
</feature>
<keyword evidence="8" id="KW-1185">Reference proteome</keyword>
<dbReference type="Pfam" id="PF01029">
    <property type="entry name" value="NusB"/>
    <property type="match status" value="1"/>
</dbReference>
<dbReference type="Pfam" id="PF01189">
    <property type="entry name" value="Methyltr_RsmB-F"/>
    <property type="match status" value="1"/>
</dbReference>
<dbReference type="InterPro" id="IPR049560">
    <property type="entry name" value="MeTrfase_RsmB-F_NOP2_cat"/>
</dbReference>
<accession>A0A7W6NC58</accession>
<dbReference type="InterPro" id="IPR035926">
    <property type="entry name" value="NusB-like_sf"/>
</dbReference>
<evidence type="ECO:0000256" key="3">
    <source>
        <dbReference type="ARBA" id="ARBA00022691"/>
    </source>
</evidence>
<organism evidence="7 8">
    <name type="scientific">Devosia subaequoris</name>
    <dbReference type="NCBI Taxonomy" id="395930"/>
    <lineage>
        <taxon>Bacteria</taxon>
        <taxon>Pseudomonadati</taxon>
        <taxon>Pseudomonadota</taxon>
        <taxon>Alphaproteobacteria</taxon>
        <taxon>Hyphomicrobiales</taxon>
        <taxon>Devosiaceae</taxon>
        <taxon>Devosia</taxon>
    </lineage>
</organism>
<dbReference type="CDD" id="cd02440">
    <property type="entry name" value="AdoMet_MTases"/>
    <property type="match status" value="1"/>
</dbReference>
<dbReference type="PANTHER" id="PTHR22807:SF61">
    <property type="entry name" value="NOL1_NOP2_SUN FAMILY PROTEIN _ ANTITERMINATION NUSB DOMAIN-CONTAINING PROTEIN"/>
    <property type="match status" value="1"/>
</dbReference>
<name>A0A7W6NC58_9HYPH</name>
<dbReference type="PROSITE" id="PS51686">
    <property type="entry name" value="SAM_MT_RSMB_NOP"/>
    <property type="match status" value="1"/>
</dbReference>
<dbReference type="EC" id="2.1.1.176" evidence="7"/>
<evidence type="ECO:0000259" key="6">
    <source>
        <dbReference type="PROSITE" id="PS51686"/>
    </source>
</evidence>
<feature type="binding site" evidence="5">
    <location>
        <position position="284"/>
    </location>
    <ligand>
        <name>S-adenosyl-L-methionine</name>
        <dbReference type="ChEBI" id="CHEBI:59789"/>
    </ligand>
</feature>
<dbReference type="Gene3D" id="3.40.50.150">
    <property type="entry name" value="Vaccinia Virus protein VP39"/>
    <property type="match status" value="1"/>
</dbReference>
<dbReference type="AlphaFoldDB" id="A0A7W6NC58"/>
<keyword evidence="4 5" id="KW-0694">RNA-binding</keyword>
<keyword evidence="1 5" id="KW-0489">Methyltransferase</keyword>
<dbReference type="InterPro" id="IPR006027">
    <property type="entry name" value="NusB_RsmB_TIM44"/>
</dbReference>
<evidence type="ECO:0000256" key="4">
    <source>
        <dbReference type="ARBA" id="ARBA00022884"/>
    </source>
</evidence>
<feature type="binding site" evidence="5">
    <location>
        <position position="258"/>
    </location>
    <ligand>
        <name>S-adenosyl-L-methionine</name>
        <dbReference type="ChEBI" id="CHEBI:59789"/>
    </ligand>
</feature>
<dbReference type="GO" id="GO:0008173">
    <property type="term" value="F:RNA methyltransferase activity"/>
    <property type="evidence" value="ECO:0007669"/>
    <property type="project" value="InterPro"/>
</dbReference>
<gene>
    <name evidence="7" type="ORF">GGR20_002082</name>
</gene>
<protein>
    <submittedName>
        <fullName evidence="7">16S rRNA (Cytosine967-C5)-methyltransferase</fullName>
        <ecNumber evidence="7">2.1.1.176</ecNumber>
    </submittedName>
</protein>
<keyword evidence="3 5" id="KW-0949">S-adenosyl-L-methionine</keyword>
<dbReference type="Gene3D" id="1.10.940.10">
    <property type="entry name" value="NusB-like"/>
    <property type="match status" value="1"/>
</dbReference>
<feature type="active site" description="Nucleophile" evidence="5">
    <location>
        <position position="353"/>
    </location>
</feature>